<keyword evidence="10" id="KW-0175">Coiled coil</keyword>
<evidence type="ECO:0000256" key="2">
    <source>
        <dbReference type="ARBA" id="ARBA00009441"/>
    </source>
</evidence>
<evidence type="ECO:0000256" key="4">
    <source>
        <dbReference type="ARBA" id="ARBA00022741"/>
    </source>
</evidence>
<name>C2FXX9_SPHSI</name>
<dbReference type="InterPro" id="IPR003395">
    <property type="entry name" value="RecF/RecN/SMC_N"/>
</dbReference>
<dbReference type="EMBL" id="ACHB01000050">
    <property type="protein sequence ID" value="EEI92258.1"/>
    <property type="molecule type" value="Genomic_DNA"/>
</dbReference>
<dbReference type="InterPro" id="IPR027417">
    <property type="entry name" value="P-loop_NTPase"/>
</dbReference>
<reference evidence="12 13" key="1">
    <citation type="submission" date="2009-01" db="EMBL/GenBank/DDBJ databases">
        <authorList>
            <person name="Qin X."/>
            <person name="Bachman B."/>
            <person name="Battles P."/>
            <person name="Bell A."/>
            <person name="Bess C."/>
            <person name="Bickham C."/>
            <person name="Chaboub L."/>
            <person name="Chen D."/>
            <person name="Coyle M."/>
            <person name="Deiros D.R."/>
            <person name="Dinh H."/>
            <person name="Forbes L."/>
            <person name="Fowler G."/>
            <person name="Francisco L."/>
            <person name="Fu Q."/>
            <person name="Gubbala S."/>
            <person name="Hale W."/>
            <person name="Han Y."/>
            <person name="Hemphill L."/>
            <person name="Highlander S.K."/>
            <person name="Hirani K."/>
            <person name="Hogues M."/>
            <person name="Jackson L."/>
            <person name="Jakkamsetti A."/>
            <person name="Javaid M."/>
            <person name="Jiang H."/>
            <person name="Korchina V."/>
            <person name="Kovar C."/>
            <person name="Lara F."/>
            <person name="Lee S."/>
            <person name="Mata R."/>
            <person name="Mathew T."/>
            <person name="Moen C."/>
            <person name="Morales K."/>
            <person name="Munidasa M."/>
            <person name="Nazareth L."/>
            <person name="Ngo R."/>
            <person name="Nguyen L."/>
            <person name="Okwuonu G."/>
            <person name="Ongeri F."/>
            <person name="Patil S."/>
            <person name="Petrosino J."/>
            <person name="Pham C."/>
            <person name="Pham P."/>
            <person name="Pu L.-L."/>
            <person name="Puazo M."/>
            <person name="Raj R."/>
            <person name="Reid J."/>
            <person name="Rouhana J."/>
            <person name="Saada N."/>
            <person name="Shang Y."/>
            <person name="Simmons D."/>
            <person name="Thornton R."/>
            <person name="Warren J."/>
            <person name="Weissenberger G."/>
            <person name="Zhang J."/>
            <person name="Zhang L."/>
            <person name="Zhou C."/>
            <person name="Zhu D."/>
            <person name="Muzny D."/>
            <person name="Worley K."/>
            <person name="Gibbs R."/>
        </authorList>
    </citation>
    <scope>NUCLEOTIDE SEQUENCE [LARGE SCALE GENOMIC DNA]</scope>
    <source>
        <strain evidence="12 13">ATCC 33300</strain>
    </source>
</reference>
<feature type="coiled-coil region" evidence="10">
    <location>
        <begin position="165"/>
        <end position="229"/>
    </location>
</feature>
<comment type="similarity">
    <text evidence="2 9">Belongs to the RecN family.</text>
</comment>
<evidence type="ECO:0000256" key="6">
    <source>
        <dbReference type="ARBA" id="ARBA00022840"/>
    </source>
</evidence>
<evidence type="ECO:0000256" key="7">
    <source>
        <dbReference type="ARBA" id="ARBA00023204"/>
    </source>
</evidence>
<keyword evidence="4" id="KW-0547">Nucleotide-binding</keyword>
<feature type="domain" description="RecF/RecN/SMC N-terminal" evidence="11">
    <location>
        <begin position="2"/>
        <end position="511"/>
    </location>
</feature>
<dbReference type="HOGENOM" id="CLU_018297_3_1_10"/>
<accession>C2FXX9</accession>
<evidence type="ECO:0000313" key="13">
    <source>
        <dbReference type="Proteomes" id="UP000006241"/>
    </source>
</evidence>
<dbReference type="PANTHER" id="PTHR11059">
    <property type="entry name" value="DNA REPAIR PROTEIN RECN"/>
    <property type="match status" value="1"/>
</dbReference>
<gene>
    <name evidence="12" type="primary">recN</name>
    <name evidence="12" type="ORF">HMPREF0765_2185</name>
</gene>
<keyword evidence="6" id="KW-0067">ATP-binding</keyword>
<evidence type="ECO:0000256" key="1">
    <source>
        <dbReference type="ARBA" id="ARBA00003618"/>
    </source>
</evidence>
<evidence type="ECO:0000259" key="11">
    <source>
        <dbReference type="Pfam" id="PF02463"/>
    </source>
</evidence>
<evidence type="ECO:0000256" key="10">
    <source>
        <dbReference type="SAM" id="Coils"/>
    </source>
</evidence>
<dbReference type="Pfam" id="PF02463">
    <property type="entry name" value="SMC_N"/>
    <property type="match status" value="1"/>
</dbReference>
<evidence type="ECO:0000256" key="9">
    <source>
        <dbReference type="PIRNR" id="PIRNR003128"/>
    </source>
</evidence>
<dbReference type="GO" id="GO:0006310">
    <property type="term" value="P:DNA recombination"/>
    <property type="evidence" value="ECO:0007669"/>
    <property type="project" value="InterPro"/>
</dbReference>
<dbReference type="AlphaFoldDB" id="C2FXX9"/>
<dbReference type="NCBIfam" id="TIGR00634">
    <property type="entry name" value="recN"/>
    <property type="match status" value="1"/>
</dbReference>
<protein>
    <recommendedName>
        <fullName evidence="3 9">DNA repair protein RecN</fullName>
    </recommendedName>
    <alternativeName>
        <fullName evidence="8 9">Recombination protein N</fullName>
    </alternativeName>
</protein>
<dbReference type="GO" id="GO:0009432">
    <property type="term" value="P:SOS response"/>
    <property type="evidence" value="ECO:0007669"/>
    <property type="project" value="TreeGrafter"/>
</dbReference>
<evidence type="ECO:0000256" key="5">
    <source>
        <dbReference type="ARBA" id="ARBA00022763"/>
    </source>
</evidence>
<comment type="caution">
    <text evidence="12">The sequence shown here is derived from an EMBL/GenBank/DDBJ whole genome shotgun (WGS) entry which is preliminary data.</text>
</comment>
<keyword evidence="5 9" id="KW-0227">DNA damage</keyword>
<evidence type="ECO:0000313" key="12">
    <source>
        <dbReference type="EMBL" id="EEI92258.1"/>
    </source>
</evidence>
<dbReference type="SUPFAM" id="SSF52540">
    <property type="entry name" value="P-loop containing nucleoside triphosphate hydrolases"/>
    <property type="match status" value="2"/>
</dbReference>
<dbReference type="Proteomes" id="UP000006241">
    <property type="component" value="Unassembled WGS sequence"/>
</dbReference>
<sequence>MLSRLYIRNYALIDTLDISFDKGLNIITGETGAGKSIIMGALSLILGSRIEGKYFFNQDQKCIIEGYFNIGAYHLQSFFDEHDMDYETETIIRREISVDGKSRAFINDSPVNLAILKSLGEQLIDVHSQHATLQINTEAFQLLVIDSIAGNAELKLAFEKTFKEYRSTKKKLEELKGAIKNANAELDYHQFLFDELEQANLQDGEQTRLEEEQQQLENAEEIKRGLLSAVNYLTEQEANAVSLIKDALGQLQHIEKYMPASEDLFTRLQSTHIELKDIVNEIEGLEQTVVLDESRLDSVNDRLNIIYTLQKKHRVEQVGELIALRNDLESKIISASSQEELLITLEKQLTSVLQALKDLAGQLSSSRKDVLPQIQDHVASVLAEVGMPHARLHIELQSLDETQFKESGQDSVQFLFSANKGQELQPIHKVASGGELSRVMLAIKSLIARSTALPTIIFDEIDTGISGEVALKVGEIMQRLASHMQVLAITHLPQIASKGKSHFKVYKEDSGDKTQSNIVLLNQQERVLEVAQMLSGANPGEAAIKHATELIEG</sequence>
<dbReference type="PANTHER" id="PTHR11059:SF0">
    <property type="entry name" value="DNA REPAIR PROTEIN RECN"/>
    <property type="match status" value="1"/>
</dbReference>
<dbReference type="PIRSF" id="PIRSF003128">
    <property type="entry name" value="RecN"/>
    <property type="match status" value="1"/>
</dbReference>
<evidence type="ECO:0000256" key="3">
    <source>
        <dbReference type="ARBA" id="ARBA00021315"/>
    </source>
</evidence>
<evidence type="ECO:0000256" key="8">
    <source>
        <dbReference type="ARBA" id="ARBA00033408"/>
    </source>
</evidence>
<dbReference type="GO" id="GO:0005524">
    <property type="term" value="F:ATP binding"/>
    <property type="evidence" value="ECO:0007669"/>
    <property type="project" value="UniProtKB-KW"/>
</dbReference>
<keyword evidence="7 9" id="KW-0234">DNA repair</keyword>
<dbReference type="CDD" id="cd03241">
    <property type="entry name" value="ABC_RecN"/>
    <property type="match status" value="2"/>
</dbReference>
<dbReference type="Gene3D" id="3.40.50.300">
    <property type="entry name" value="P-loop containing nucleotide triphosphate hydrolases"/>
    <property type="match status" value="2"/>
</dbReference>
<dbReference type="GO" id="GO:0006281">
    <property type="term" value="P:DNA repair"/>
    <property type="evidence" value="ECO:0007669"/>
    <property type="project" value="UniProtKB-KW"/>
</dbReference>
<dbReference type="RefSeq" id="WP_003010489.1">
    <property type="nucleotide sequence ID" value="NZ_GG668633.1"/>
</dbReference>
<dbReference type="GO" id="GO:0043590">
    <property type="term" value="C:bacterial nucleoid"/>
    <property type="evidence" value="ECO:0007669"/>
    <property type="project" value="TreeGrafter"/>
</dbReference>
<proteinExistence type="inferred from homology"/>
<comment type="function">
    <text evidence="1 9">May be involved in recombinational repair of damaged DNA.</text>
</comment>
<dbReference type="InterPro" id="IPR004604">
    <property type="entry name" value="DNA_recomb/repair_RecN"/>
</dbReference>
<organism evidence="12 13">
    <name type="scientific">Sphingobacterium spiritivorum ATCC 33300</name>
    <dbReference type="NCBI Taxonomy" id="525372"/>
    <lineage>
        <taxon>Bacteria</taxon>
        <taxon>Pseudomonadati</taxon>
        <taxon>Bacteroidota</taxon>
        <taxon>Sphingobacteriia</taxon>
        <taxon>Sphingobacteriales</taxon>
        <taxon>Sphingobacteriaceae</taxon>
        <taxon>Sphingobacterium</taxon>
    </lineage>
</organism>